<organism evidence="1 2">
    <name type="scientific">Microthyrium microscopicum</name>
    <dbReference type="NCBI Taxonomy" id="703497"/>
    <lineage>
        <taxon>Eukaryota</taxon>
        <taxon>Fungi</taxon>
        <taxon>Dikarya</taxon>
        <taxon>Ascomycota</taxon>
        <taxon>Pezizomycotina</taxon>
        <taxon>Dothideomycetes</taxon>
        <taxon>Dothideomycetes incertae sedis</taxon>
        <taxon>Microthyriales</taxon>
        <taxon>Microthyriaceae</taxon>
        <taxon>Microthyrium</taxon>
    </lineage>
</organism>
<dbReference type="Gene3D" id="3.60.15.10">
    <property type="entry name" value="Ribonuclease Z/Hydroxyacylglutathione hydrolase-like"/>
    <property type="match status" value="1"/>
</dbReference>
<proteinExistence type="predicted"/>
<keyword evidence="2" id="KW-1185">Reference proteome</keyword>
<dbReference type="EMBL" id="MU004230">
    <property type="protein sequence ID" value="KAF2674167.1"/>
    <property type="molecule type" value="Genomic_DNA"/>
</dbReference>
<evidence type="ECO:0000313" key="1">
    <source>
        <dbReference type="EMBL" id="KAF2674167.1"/>
    </source>
</evidence>
<dbReference type="InterPro" id="IPR025638">
    <property type="entry name" value="DUF4336"/>
</dbReference>
<dbReference type="SUPFAM" id="SSF56281">
    <property type="entry name" value="Metallo-hydrolase/oxidoreductase"/>
    <property type="match status" value="1"/>
</dbReference>
<sequence length="279" mass="30679">MSPLSPTNPEEVMVIRKINQFITTLSLPFYRFGRIRVGGRGTLVRLSSGGVAVFSPVALTPAVKQELASMGELKYIAALDIEHHIFLGPWHEAFPNAKVLGPAGLIEKRTKQNDAAVPFFKVFEPNGPTSVDADFDADFEAEFVYGHMNKELVFLHKPSKTLIEADLMFNLPATEQFSKSGEAADQGFLTKQFIKLQNTKGDATGQKRTIWYGTSAGDRPAFNKSVARVAGWDFDKIVPCHGDVIETDAKSVFERVFGWHLDAFKKETAAAVPAATKST</sequence>
<name>A0A6A6URY4_9PEZI</name>
<gene>
    <name evidence="1" type="ORF">BT63DRAFT_419475</name>
</gene>
<dbReference type="Pfam" id="PF14234">
    <property type="entry name" value="DUF4336"/>
    <property type="match status" value="1"/>
</dbReference>
<reference evidence="1" key="1">
    <citation type="journal article" date="2020" name="Stud. Mycol.">
        <title>101 Dothideomycetes genomes: a test case for predicting lifestyles and emergence of pathogens.</title>
        <authorList>
            <person name="Haridas S."/>
            <person name="Albert R."/>
            <person name="Binder M."/>
            <person name="Bloem J."/>
            <person name="Labutti K."/>
            <person name="Salamov A."/>
            <person name="Andreopoulos B."/>
            <person name="Baker S."/>
            <person name="Barry K."/>
            <person name="Bills G."/>
            <person name="Bluhm B."/>
            <person name="Cannon C."/>
            <person name="Castanera R."/>
            <person name="Culley D."/>
            <person name="Daum C."/>
            <person name="Ezra D."/>
            <person name="Gonzalez J."/>
            <person name="Henrissat B."/>
            <person name="Kuo A."/>
            <person name="Liang C."/>
            <person name="Lipzen A."/>
            <person name="Lutzoni F."/>
            <person name="Magnuson J."/>
            <person name="Mondo S."/>
            <person name="Nolan M."/>
            <person name="Ohm R."/>
            <person name="Pangilinan J."/>
            <person name="Park H.-J."/>
            <person name="Ramirez L."/>
            <person name="Alfaro M."/>
            <person name="Sun H."/>
            <person name="Tritt A."/>
            <person name="Yoshinaga Y."/>
            <person name="Zwiers L.-H."/>
            <person name="Turgeon B."/>
            <person name="Goodwin S."/>
            <person name="Spatafora J."/>
            <person name="Crous P."/>
            <person name="Grigoriev I."/>
        </authorList>
    </citation>
    <scope>NUCLEOTIDE SEQUENCE</scope>
    <source>
        <strain evidence="1">CBS 115976</strain>
    </source>
</reference>
<dbReference type="InterPro" id="IPR036866">
    <property type="entry name" value="RibonucZ/Hydroxyglut_hydro"/>
</dbReference>
<accession>A0A6A6URY4</accession>
<dbReference type="OrthoDB" id="421671at2759"/>
<evidence type="ECO:0008006" key="3">
    <source>
        <dbReference type="Google" id="ProtNLM"/>
    </source>
</evidence>
<dbReference type="PANTHER" id="PTHR33835:SF1">
    <property type="entry name" value="METALLO-BETA-LACTAMASE DOMAIN-CONTAINING PROTEIN"/>
    <property type="match status" value="1"/>
</dbReference>
<evidence type="ECO:0000313" key="2">
    <source>
        <dbReference type="Proteomes" id="UP000799302"/>
    </source>
</evidence>
<dbReference type="PANTHER" id="PTHR33835">
    <property type="entry name" value="YALI0C07656P"/>
    <property type="match status" value="1"/>
</dbReference>
<protein>
    <recommendedName>
        <fullName evidence="3">DUF4336 domain-containing protein</fullName>
    </recommendedName>
</protein>
<dbReference type="Proteomes" id="UP000799302">
    <property type="component" value="Unassembled WGS sequence"/>
</dbReference>
<dbReference type="AlphaFoldDB" id="A0A6A6URY4"/>